<proteinExistence type="predicted"/>
<evidence type="ECO:0000313" key="2">
    <source>
        <dbReference type="EMBL" id="EHR48600.1"/>
    </source>
</evidence>
<dbReference type="GO" id="GO:0005840">
    <property type="term" value="C:ribosome"/>
    <property type="evidence" value="ECO:0007669"/>
    <property type="project" value="UniProtKB-KW"/>
</dbReference>
<keyword evidence="2" id="KW-0689">Ribosomal protein</keyword>
<dbReference type="AlphaFoldDB" id="H5X176"/>
<gene>
    <name evidence="2" type="ORF">SacmaDRAFT_0291</name>
</gene>
<dbReference type="Gene3D" id="3.40.630.30">
    <property type="match status" value="1"/>
</dbReference>
<feature type="domain" description="N-acetyltransferase" evidence="1">
    <location>
        <begin position="8"/>
        <end position="168"/>
    </location>
</feature>
<dbReference type="EMBL" id="CM001439">
    <property type="protein sequence ID" value="EHR48600.1"/>
    <property type="molecule type" value="Genomic_DNA"/>
</dbReference>
<dbReference type="Proteomes" id="UP000004926">
    <property type="component" value="Chromosome"/>
</dbReference>
<dbReference type="eggNOG" id="COG1670">
    <property type="taxonomic scope" value="Bacteria"/>
</dbReference>
<keyword evidence="2" id="KW-0687">Ribonucleoprotein</keyword>
<keyword evidence="3" id="KW-1185">Reference proteome</keyword>
<name>H5X176_9PSEU</name>
<accession>H5X176</accession>
<dbReference type="PANTHER" id="PTHR43792">
    <property type="entry name" value="GNAT FAMILY, PUTATIVE (AFU_ORTHOLOGUE AFUA_3G00765)-RELATED-RELATED"/>
    <property type="match status" value="1"/>
</dbReference>
<dbReference type="InterPro" id="IPR016181">
    <property type="entry name" value="Acyl_CoA_acyltransferase"/>
</dbReference>
<dbReference type="InterPro" id="IPR000182">
    <property type="entry name" value="GNAT_dom"/>
</dbReference>
<dbReference type="PROSITE" id="PS51186">
    <property type="entry name" value="GNAT"/>
    <property type="match status" value="1"/>
</dbReference>
<dbReference type="InterPro" id="IPR051531">
    <property type="entry name" value="N-acetyltransferase"/>
</dbReference>
<keyword evidence="2" id="KW-0808">Transferase</keyword>
<sequence>MALTGRRVRLREFSADDLDGVRGIVGDDRVTYYLNINSRNAEQARQLLDGIIERARQCPRNDYYLAVTALDEDRVVGFTRLLLGDFEAAELRFAIAHDHQRRGYATDAVRTILDFGFGTLGLHRVTAAIGPENAASLALVEQLGFTREGVLRDHVFTGGAWRDSILYSVLVHEWRPRS</sequence>
<dbReference type="Pfam" id="PF13302">
    <property type="entry name" value="Acetyltransf_3"/>
    <property type="match status" value="1"/>
</dbReference>
<organism evidence="2 3">
    <name type="scientific">Saccharomonospora marina XMU15</name>
    <dbReference type="NCBI Taxonomy" id="882083"/>
    <lineage>
        <taxon>Bacteria</taxon>
        <taxon>Bacillati</taxon>
        <taxon>Actinomycetota</taxon>
        <taxon>Actinomycetes</taxon>
        <taxon>Pseudonocardiales</taxon>
        <taxon>Pseudonocardiaceae</taxon>
        <taxon>Saccharomonospora</taxon>
    </lineage>
</organism>
<dbReference type="GO" id="GO:0016747">
    <property type="term" value="F:acyltransferase activity, transferring groups other than amino-acyl groups"/>
    <property type="evidence" value="ECO:0007669"/>
    <property type="project" value="InterPro"/>
</dbReference>
<reference evidence="2 3" key="1">
    <citation type="journal article" date="2012" name="Stand. Genomic Sci.">
        <title>Genome sequence of the ocean sediment bacterium Saccharomonospora marina type strain (XMU15(T)).</title>
        <authorList>
            <person name="Klenk H.P."/>
            <person name="Lu M."/>
            <person name="Lucas S."/>
            <person name="Lapidus A."/>
            <person name="Copeland A."/>
            <person name="Pitluck S."/>
            <person name="Goodwin L.A."/>
            <person name="Han C."/>
            <person name="Tapia R."/>
            <person name="Brambilla E.M."/>
            <person name="Potter G."/>
            <person name="Land M."/>
            <person name="Ivanova N."/>
            <person name="Rohde M."/>
            <person name="Goker M."/>
            <person name="Detter J.C."/>
            <person name="Li W.J."/>
            <person name="Kyrpides N.C."/>
            <person name="Woyke T."/>
        </authorList>
    </citation>
    <scope>NUCLEOTIDE SEQUENCE [LARGE SCALE GENOMIC DNA]</scope>
    <source>
        <strain evidence="2 3">XMU15</strain>
    </source>
</reference>
<evidence type="ECO:0000313" key="3">
    <source>
        <dbReference type="Proteomes" id="UP000004926"/>
    </source>
</evidence>
<protein>
    <submittedName>
        <fullName evidence="2">Acetyltransferase, ribosomal protein N-acetylase</fullName>
    </submittedName>
</protein>
<dbReference type="HOGENOM" id="CLU_013985_3_6_11"/>
<dbReference type="SUPFAM" id="SSF55729">
    <property type="entry name" value="Acyl-CoA N-acyltransferases (Nat)"/>
    <property type="match status" value="1"/>
</dbReference>
<dbReference type="STRING" id="882083.SacmaDRAFT_0291"/>
<evidence type="ECO:0000259" key="1">
    <source>
        <dbReference type="PROSITE" id="PS51186"/>
    </source>
</evidence>